<organism evidence="1 2">
    <name type="scientific">Agathobaculum faecis</name>
    <dbReference type="NCBI Taxonomy" id="2763013"/>
    <lineage>
        <taxon>Bacteria</taxon>
        <taxon>Bacillati</taxon>
        <taxon>Bacillota</taxon>
        <taxon>Clostridia</taxon>
        <taxon>Eubacteriales</taxon>
        <taxon>Butyricicoccaceae</taxon>
        <taxon>Agathobaculum</taxon>
    </lineage>
</organism>
<reference evidence="1" key="1">
    <citation type="submission" date="2020-08" db="EMBL/GenBank/DDBJ databases">
        <title>Genome public.</title>
        <authorList>
            <person name="Liu C."/>
            <person name="Sun Q."/>
        </authorList>
    </citation>
    <scope>NUCLEOTIDE SEQUENCE</scope>
    <source>
        <strain evidence="1">NSJ-28</strain>
    </source>
</reference>
<dbReference type="EMBL" id="JACOPL010000004">
    <property type="protein sequence ID" value="MBC5725037.1"/>
    <property type="molecule type" value="Genomic_DNA"/>
</dbReference>
<protein>
    <submittedName>
        <fullName evidence="1">DUF4317 domain-containing protein</fullName>
    </submittedName>
</protein>
<sequence>MNITKGDVQELRRRLKKTECTFGRMCGCYVNSGKQVVLKFGEQFSELEEDEFYKYLEIAKKTLSGTLGGNLLELEFARGEQADECRSFLLTLKGSKLANDDLLDRLYEQVIEQYAYPGNYLILVYHDVYDVPARATSGEAQEESEEIYEYILCAVCPVELSKPALGYREEENRIGARVRDWVVGLPDLGFVYPAFSGRGSDVNAVLYYVKTGRGSHPELIESVLGCVSQRTATEEKKAFQSVVKSAFGEDEEQAEAAFFRIQKTISGMVAEQEADDSLPPVSLTAETVADLAAEAEVPEPVREQIGKAFAQTFGDVPPVANNVLDSRLVEENTQRMHTAALEQRVADLQHRLAEQSERLAGDEVPWEESAGIVLRVPEERAERVHTGVVEGQKCLLIPIEEGESASINGVDQTL</sequence>
<dbReference type="InterPro" id="IPR025466">
    <property type="entry name" value="DUF4317"/>
</dbReference>
<gene>
    <name evidence="1" type="ORF">H8S45_06145</name>
</gene>
<dbReference type="Proteomes" id="UP000606499">
    <property type="component" value="Unassembled WGS sequence"/>
</dbReference>
<dbReference type="Pfam" id="PF14199">
    <property type="entry name" value="DUF4317"/>
    <property type="match status" value="1"/>
</dbReference>
<keyword evidence="2" id="KW-1185">Reference proteome</keyword>
<comment type="caution">
    <text evidence="1">The sequence shown here is derived from an EMBL/GenBank/DDBJ whole genome shotgun (WGS) entry which is preliminary data.</text>
</comment>
<evidence type="ECO:0000313" key="2">
    <source>
        <dbReference type="Proteomes" id="UP000606499"/>
    </source>
</evidence>
<proteinExistence type="predicted"/>
<evidence type="ECO:0000313" key="1">
    <source>
        <dbReference type="EMBL" id="MBC5725037.1"/>
    </source>
</evidence>
<dbReference type="AlphaFoldDB" id="A0A923RVH4"/>
<accession>A0A923RVH4</accession>
<name>A0A923RVH4_9FIRM</name>
<dbReference type="RefSeq" id="WP_054326095.1">
    <property type="nucleotide sequence ID" value="NZ_JACOPL010000004.1"/>
</dbReference>